<dbReference type="RefSeq" id="WP_163298944.1">
    <property type="nucleotide sequence ID" value="NZ_JAAGRR010000088.1"/>
</dbReference>
<evidence type="ECO:0000256" key="4">
    <source>
        <dbReference type="ARBA" id="ARBA00022723"/>
    </source>
</evidence>
<comment type="caution">
    <text evidence="8">The sequence shown here is derived from an EMBL/GenBank/DDBJ whole genome shotgun (WGS) entry which is preliminary data.</text>
</comment>
<evidence type="ECO:0000256" key="6">
    <source>
        <dbReference type="ARBA" id="ARBA00023014"/>
    </source>
</evidence>
<dbReference type="InterPro" id="IPR006638">
    <property type="entry name" value="Elp3/MiaA/NifB-like_rSAM"/>
</dbReference>
<evidence type="ECO:0000313" key="9">
    <source>
        <dbReference type="Proteomes" id="UP000469346"/>
    </source>
</evidence>
<dbReference type="InterPro" id="IPR058240">
    <property type="entry name" value="rSAM_sf"/>
</dbReference>
<gene>
    <name evidence="8" type="ORF">G3N55_08160</name>
</gene>
<dbReference type="PANTHER" id="PTHR11135:SF1">
    <property type="entry name" value="PROTEIN YHCC"/>
    <property type="match status" value="1"/>
</dbReference>
<dbReference type="GO" id="GO:0003824">
    <property type="term" value="F:catalytic activity"/>
    <property type="evidence" value="ECO:0007669"/>
    <property type="project" value="InterPro"/>
</dbReference>
<dbReference type="NCBIfam" id="TIGR01212">
    <property type="entry name" value="TIGR01212 family radical SAM protein"/>
    <property type="match status" value="1"/>
</dbReference>
<dbReference type="Proteomes" id="UP000469346">
    <property type="component" value="Unassembled WGS sequence"/>
</dbReference>
<dbReference type="SFLD" id="SFLDS00029">
    <property type="entry name" value="Radical_SAM"/>
    <property type="match status" value="1"/>
</dbReference>
<dbReference type="InterPro" id="IPR032432">
    <property type="entry name" value="Radical_SAM_C"/>
</dbReference>
<keyword evidence="4" id="KW-0479">Metal-binding</keyword>
<evidence type="ECO:0000256" key="3">
    <source>
        <dbReference type="ARBA" id="ARBA00022691"/>
    </source>
</evidence>
<dbReference type="AlphaFoldDB" id="A0A6N9TNI3"/>
<reference evidence="8 9" key="1">
    <citation type="submission" date="2020-02" db="EMBL/GenBank/DDBJ databases">
        <title>Comparative genomics of sulfur disproportionating microorganisms.</title>
        <authorList>
            <person name="Ward L.M."/>
            <person name="Bertran E."/>
            <person name="Johnston D.T."/>
        </authorList>
    </citation>
    <scope>NUCLEOTIDE SEQUENCE [LARGE SCALE GENOMIC DNA]</scope>
    <source>
        <strain evidence="8 9">DSM 100025</strain>
    </source>
</reference>
<dbReference type="Pfam" id="PF16199">
    <property type="entry name" value="Radical_SAM_C"/>
    <property type="match status" value="1"/>
</dbReference>
<name>A0A6N9TNI3_DISTH</name>
<evidence type="ECO:0000256" key="1">
    <source>
        <dbReference type="ARBA" id="ARBA00001966"/>
    </source>
</evidence>
<dbReference type="InterPro" id="IPR039661">
    <property type="entry name" value="ELP3"/>
</dbReference>
<evidence type="ECO:0000256" key="5">
    <source>
        <dbReference type="ARBA" id="ARBA00023004"/>
    </source>
</evidence>
<dbReference type="SFLD" id="SFLDG01091">
    <property type="entry name" value="uncharacterized_CHP01210-like"/>
    <property type="match status" value="1"/>
</dbReference>
<dbReference type="Pfam" id="PF04055">
    <property type="entry name" value="Radical_SAM"/>
    <property type="match status" value="1"/>
</dbReference>
<dbReference type="PANTHER" id="PTHR11135">
    <property type="entry name" value="HISTONE ACETYLTRANSFERASE-RELATED"/>
    <property type="match status" value="1"/>
</dbReference>
<keyword evidence="5" id="KW-0408">Iron</keyword>
<protein>
    <submittedName>
        <fullName evidence="8">TIGR01212 family radical SAM protein</fullName>
    </submittedName>
</protein>
<dbReference type="SUPFAM" id="SSF102114">
    <property type="entry name" value="Radical SAM enzymes"/>
    <property type="match status" value="1"/>
</dbReference>
<accession>A0A6N9TNI3</accession>
<dbReference type="Gene3D" id="3.30.750.200">
    <property type="match status" value="1"/>
</dbReference>
<keyword evidence="6" id="KW-0411">Iron-sulfur</keyword>
<dbReference type="InterPro" id="IPR007197">
    <property type="entry name" value="rSAM"/>
</dbReference>
<evidence type="ECO:0000256" key="2">
    <source>
        <dbReference type="ARBA" id="ARBA00022485"/>
    </source>
</evidence>
<dbReference type="GO" id="GO:0046872">
    <property type="term" value="F:metal ion binding"/>
    <property type="evidence" value="ECO:0007669"/>
    <property type="project" value="UniProtKB-KW"/>
</dbReference>
<comment type="cofactor">
    <cofactor evidence="1">
        <name>[4Fe-4S] cluster</name>
        <dbReference type="ChEBI" id="CHEBI:49883"/>
    </cofactor>
</comment>
<keyword evidence="2" id="KW-0004">4Fe-4S</keyword>
<feature type="domain" description="Radical SAM core" evidence="7">
    <location>
        <begin position="15"/>
        <end position="255"/>
    </location>
</feature>
<dbReference type="SFLD" id="SFLDG01086">
    <property type="entry name" value="elongater_protein-like"/>
    <property type="match status" value="1"/>
</dbReference>
<dbReference type="GO" id="GO:0051539">
    <property type="term" value="F:4 iron, 4 sulfur cluster binding"/>
    <property type="evidence" value="ECO:0007669"/>
    <property type="project" value="UniProtKB-KW"/>
</dbReference>
<dbReference type="EMBL" id="JAAGRR010000088">
    <property type="protein sequence ID" value="NDY42815.1"/>
    <property type="molecule type" value="Genomic_DNA"/>
</dbReference>
<dbReference type="PROSITE" id="PS51918">
    <property type="entry name" value="RADICAL_SAM"/>
    <property type="match status" value="1"/>
</dbReference>
<sequence>MSPGCVSLNTYLRRRFGERVQKVPLDAGLTCPNRDGTKGRAGCIYCDARGSGTGAAREGLGVAAQMRRGMERARRRYGARRFIAYFQSFSNTYAPPARLEALYREALVGPEVVGLSIGTRPDCVDAERLSLVRRVAAGRMAWMEYGLQSASDATLARIGRGHTVADFVRAVELSRRFGLPVCTHVIFGLPGEGPAEMEATVRLLAELRVEGVKFHQLYVLEGTALARDLAAGAYRPISREAYVAAVRRALELLPPATVVQRLWADPPRAGLLAPAWSLDRAGLRAELAAGLA</sequence>
<proteinExistence type="predicted"/>
<evidence type="ECO:0000259" key="7">
    <source>
        <dbReference type="PROSITE" id="PS51918"/>
    </source>
</evidence>
<keyword evidence="9" id="KW-1185">Reference proteome</keyword>
<organism evidence="8 9">
    <name type="scientific">Dissulfurirhabdus thermomarina</name>
    <dbReference type="NCBI Taxonomy" id="1765737"/>
    <lineage>
        <taxon>Bacteria</taxon>
        <taxon>Deltaproteobacteria</taxon>
        <taxon>Dissulfurirhabdaceae</taxon>
        <taxon>Dissulfurirhabdus</taxon>
    </lineage>
</organism>
<dbReference type="SMART" id="SM00729">
    <property type="entry name" value="Elp3"/>
    <property type="match status" value="1"/>
</dbReference>
<evidence type="ECO:0000313" key="8">
    <source>
        <dbReference type="EMBL" id="NDY42815.1"/>
    </source>
</evidence>
<keyword evidence="3" id="KW-0949">S-adenosyl-L-methionine</keyword>
<dbReference type="InterPro" id="IPR005911">
    <property type="entry name" value="YhcC-like"/>
</dbReference>